<keyword evidence="3" id="KW-1185">Reference proteome</keyword>
<dbReference type="AlphaFoldDB" id="A0A5D6UTB6"/>
<evidence type="ECO:0000256" key="1">
    <source>
        <dbReference type="SAM" id="MobiDB-lite"/>
    </source>
</evidence>
<feature type="region of interest" description="Disordered" evidence="1">
    <location>
        <begin position="1"/>
        <end position="33"/>
    </location>
</feature>
<gene>
    <name evidence="2" type="ORF">FY528_20245</name>
</gene>
<accession>A0A5D6UTB6</accession>
<protein>
    <submittedName>
        <fullName evidence="2">Uncharacterized protein</fullName>
    </submittedName>
</protein>
<comment type="caution">
    <text evidence="2">The sequence shown here is derived from an EMBL/GenBank/DDBJ whole genome shotgun (WGS) entry which is preliminary data.</text>
</comment>
<dbReference type="Proteomes" id="UP000322791">
    <property type="component" value="Unassembled WGS sequence"/>
</dbReference>
<dbReference type="EMBL" id="VTHL01000034">
    <property type="protein sequence ID" value="TYZ05882.1"/>
    <property type="molecule type" value="Genomic_DNA"/>
</dbReference>
<proteinExistence type="predicted"/>
<reference evidence="2 3" key="1">
    <citation type="submission" date="2019-08" db="EMBL/GenBank/DDBJ databases">
        <authorList>
            <person name="Seo M.-J."/>
        </authorList>
    </citation>
    <scope>NUCLEOTIDE SEQUENCE [LARGE SCALE GENOMIC DNA]</scope>
    <source>
        <strain evidence="2 3">KIGAM108</strain>
    </source>
</reference>
<dbReference type="RefSeq" id="WP_149072837.1">
    <property type="nucleotide sequence ID" value="NZ_VTHL01000034.1"/>
</dbReference>
<name>A0A5D6UTB6_9BACT</name>
<organism evidence="2 3">
    <name type="scientific">Hymenobacter lutimineralis</name>
    <dbReference type="NCBI Taxonomy" id="2606448"/>
    <lineage>
        <taxon>Bacteria</taxon>
        <taxon>Pseudomonadati</taxon>
        <taxon>Bacteroidota</taxon>
        <taxon>Cytophagia</taxon>
        <taxon>Cytophagales</taxon>
        <taxon>Hymenobacteraceae</taxon>
        <taxon>Hymenobacter</taxon>
    </lineage>
</organism>
<evidence type="ECO:0000313" key="3">
    <source>
        <dbReference type="Proteomes" id="UP000322791"/>
    </source>
</evidence>
<evidence type="ECO:0000313" key="2">
    <source>
        <dbReference type="EMBL" id="TYZ05882.1"/>
    </source>
</evidence>
<sequence length="101" mass="11550">MEEKAPARQVGYRNPDGSVTYISQPKKWGNPAGKTRSQVLLAISDSVDTQPLTQENIEDSLDQVSAILWREFQDNDHELYKSVNHLIHYLRKSNNQPSQVK</sequence>